<keyword evidence="11 18" id="KW-0560">Oxidoreductase</keyword>
<dbReference type="Gene3D" id="3.30.70.260">
    <property type="match status" value="1"/>
</dbReference>
<evidence type="ECO:0000256" key="16">
    <source>
        <dbReference type="PIRSR" id="PIRSR000098-1"/>
    </source>
</evidence>
<dbReference type="PIRSF" id="PIRSF000098">
    <property type="entry name" value="Homoser_dehydrog"/>
    <property type="match status" value="1"/>
</dbReference>
<feature type="binding site" evidence="17">
    <location>
        <position position="209"/>
    </location>
    <ligand>
        <name>L-homoserine</name>
        <dbReference type="ChEBI" id="CHEBI:57476"/>
    </ligand>
</feature>
<dbReference type="Pfam" id="PF03447">
    <property type="entry name" value="NAD_binding_3"/>
    <property type="match status" value="1"/>
</dbReference>
<dbReference type="CDD" id="cd04881">
    <property type="entry name" value="ACT_HSDH-Hom"/>
    <property type="match status" value="1"/>
</dbReference>
<dbReference type="HOGENOM" id="CLU_009116_1_0_9"/>
<feature type="binding site" evidence="17">
    <location>
        <position position="124"/>
    </location>
    <ligand>
        <name>NADPH</name>
        <dbReference type="ChEBI" id="CHEBI:57783"/>
    </ligand>
</feature>
<accession>B7GKL2</accession>
<feature type="domain" description="ACT" evidence="20">
    <location>
        <begin position="369"/>
        <end position="444"/>
    </location>
</feature>
<reference evidence="21 22" key="1">
    <citation type="journal article" date="2008" name="Genome Biol.">
        <title>Encapsulated in silica: genome, proteome and physiology of the thermophilic bacterium Anoxybacillus flavithermus WK1.</title>
        <authorList>
            <person name="Saw J.H."/>
            <person name="Mountain B.W."/>
            <person name="Feng L."/>
            <person name="Omelchenko M.V."/>
            <person name="Hou S."/>
            <person name="Saito J.A."/>
            <person name="Stott M.B."/>
            <person name="Li D."/>
            <person name="Zhao G."/>
            <person name="Wu J."/>
            <person name="Galperin M.Y."/>
            <person name="Koonin E.V."/>
            <person name="Makarova K.S."/>
            <person name="Wolf Y.I."/>
            <person name="Rigden D.J."/>
            <person name="Dunfield P.F."/>
            <person name="Wang L."/>
            <person name="Alam M."/>
        </authorList>
    </citation>
    <scope>NUCLEOTIDE SEQUENCE [LARGE SCALE GENOMIC DNA]</scope>
    <source>
        <strain evidence="22">DSM 21510 / WK1</strain>
    </source>
</reference>
<dbReference type="PANTHER" id="PTHR43331">
    <property type="entry name" value="HOMOSERINE DEHYDROGENASE"/>
    <property type="match status" value="1"/>
</dbReference>
<evidence type="ECO:0000256" key="17">
    <source>
        <dbReference type="PIRSR" id="PIRSR000098-2"/>
    </source>
</evidence>
<keyword evidence="9" id="KW-0479">Metal-binding</keyword>
<dbReference type="FunFam" id="3.30.360.10:FF:000005">
    <property type="entry name" value="Homoserine dehydrogenase"/>
    <property type="match status" value="1"/>
</dbReference>
<dbReference type="InterPro" id="IPR002912">
    <property type="entry name" value="ACT_dom"/>
</dbReference>
<protein>
    <recommendedName>
        <fullName evidence="6 18">Homoserine dehydrogenase</fullName>
        <ecNumber evidence="5 18">1.1.1.3</ecNumber>
    </recommendedName>
</protein>
<evidence type="ECO:0000256" key="4">
    <source>
        <dbReference type="ARBA" id="ARBA00006753"/>
    </source>
</evidence>
<keyword evidence="12" id="KW-0520">NAD</keyword>
<keyword evidence="13" id="KW-0915">Sodium</keyword>
<evidence type="ECO:0000256" key="7">
    <source>
        <dbReference type="ARBA" id="ARBA00022605"/>
    </source>
</evidence>
<comment type="pathway">
    <text evidence="3 18">Amino-acid biosynthesis; L-methionine biosynthesis via de novo pathway; L-homoserine from L-aspartate: step 3/3.</text>
</comment>
<keyword evidence="14 18" id="KW-0486">Methionine biosynthesis</keyword>
<dbReference type="SUPFAM" id="SSF55021">
    <property type="entry name" value="ACT-like"/>
    <property type="match status" value="1"/>
</dbReference>
<evidence type="ECO:0000256" key="13">
    <source>
        <dbReference type="ARBA" id="ARBA00023053"/>
    </source>
</evidence>
<dbReference type="GO" id="GO:0009088">
    <property type="term" value="P:threonine biosynthetic process"/>
    <property type="evidence" value="ECO:0007669"/>
    <property type="project" value="UniProtKB-UniPathway"/>
</dbReference>
<dbReference type="KEGG" id="afl:Aflv_2414"/>
<dbReference type="Gene3D" id="3.40.50.720">
    <property type="entry name" value="NAD(P)-binding Rossmann-like Domain"/>
    <property type="match status" value="1"/>
</dbReference>
<evidence type="ECO:0000256" key="18">
    <source>
        <dbReference type="RuleBase" id="RU000579"/>
    </source>
</evidence>
<dbReference type="PROSITE" id="PS51671">
    <property type="entry name" value="ACT"/>
    <property type="match status" value="1"/>
</dbReference>
<dbReference type="InterPro" id="IPR001342">
    <property type="entry name" value="HDH_cat"/>
</dbReference>
<dbReference type="Pfam" id="PF01842">
    <property type="entry name" value="ACT"/>
    <property type="match status" value="1"/>
</dbReference>
<dbReference type="NCBIfam" id="NF004976">
    <property type="entry name" value="PRK06349.1"/>
    <property type="match status" value="1"/>
</dbReference>
<comment type="cofactor">
    <cofactor evidence="1">
        <name>a metal cation</name>
        <dbReference type="ChEBI" id="CHEBI:25213"/>
    </cofactor>
</comment>
<dbReference type="eggNOG" id="COG0460">
    <property type="taxonomic scope" value="Bacteria"/>
</dbReference>
<evidence type="ECO:0000256" key="1">
    <source>
        <dbReference type="ARBA" id="ARBA00001920"/>
    </source>
</evidence>
<evidence type="ECO:0000259" key="20">
    <source>
        <dbReference type="PROSITE" id="PS51671"/>
    </source>
</evidence>
<evidence type="ECO:0000256" key="15">
    <source>
        <dbReference type="ARBA" id="ARBA00048841"/>
    </source>
</evidence>
<keyword evidence="10 17" id="KW-0521">NADP</keyword>
<dbReference type="GO" id="GO:0050661">
    <property type="term" value="F:NADP binding"/>
    <property type="evidence" value="ECO:0007669"/>
    <property type="project" value="InterPro"/>
</dbReference>
<dbReference type="PANTHER" id="PTHR43331:SF1">
    <property type="entry name" value="HOMOSERINE DEHYDROGENASE"/>
    <property type="match status" value="1"/>
</dbReference>
<dbReference type="InterPro" id="IPR045865">
    <property type="entry name" value="ACT-like_dom_sf"/>
</dbReference>
<evidence type="ECO:0000256" key="12">
    <source>
        <dbReference type="ARBA" id="ARBA00023027"/>
    </source>
</evidence>
<evidence type="ECO:0000256" key="2">
    <source>
        <dbReference type="ARBA" id="ARBA00005056"/>
    </source>
</evidence>
<gene>
    <name evidence="21" type="primary">hom</name>
    <name evidence="21" type="ordered locus">Aflv_2414</name>
</gene>
<dbReference type="UniPathway" id="UPA00050">
    <property type="reaction ID" value="UER00063"/>
</dbReference>
<dbReference type="AlphaFoldDB" id="B7GKL2"/>
<keyword evidence="8 18" id="KW-0791">Threonine biosynthesis</keyword>
<dbReference type="GO" id="GO:0046872">
    <property type="term" value="F:metal ion binding"/>
    <property type="evidence" value="ECO:0007669"/>
    <property type="project" value="UniProtKB-KW"/>
</dbReference>
<dbReference type="STRING" id="491915.Aflv_2414"/>
<evidence type="ECO:0000256" key="6">
    <source>
        <dbReference type="ARBA" id="ARBA00013376"/>
    </source>
</evidence>
<dbReference type="Gene3D" id="3.30.360.10">
    <property type="entry name" value="Dihydrodipicolinate Reductase, domain 2"/>
    <property type="match status" value="1"/>
</dbReference>
<dbReference type="SUPFAM" id="SSF51735">
    <property type="entry name" value="NAD(P)-binding Rossmann-fold domains"/>
    <property type="match status" value="1"/>
</dbReference>
<comment type="pathway">
    <text evidence="2 18">Amino-acid biosynthesis; L-threonine biosynthesis; L-threonine from L-aspartate: step 3/5.</text>
</comment>
<dbReference type="FunFam" id="3.40.50.720:FF:000062">
    <property type="entry name" value="Homoserine dehydrogenase"/>
    <property type="match status" value="1"/>
</dbReference>
<dbReference type="InterPro" id="IPR005106">
    <property type="entry name" value="Asp/hSer_DH_NAD-bd"/>
</dbReference>
<name>B7GKL2_ANOFW</name>
<dbReference type="GO" id="GO:0004412">
    <property type="term" value="F:homoserine dehydrogenase activity"/>
    <property type="evidence" value="ECO:0007669"/>
    <property type="project" value="UniProtKB-EC"/>
</dbReference>
<evidence type="ECO:0000256" key="9">
    <source>
        <dbReference type="ARBA" id="ARBA00022723"/>
    </source>
</evidence>
<evidence type="ECO:0000256" key="5">
    <source>
        <dbReference type="ARBA" id="ARBA00013213"/>
    </source>
</evidence>
<feature type="active site" description="Proton donor" evidence="16">
    <location>
        <position position="224"/>
    </location>
</feature>
<evidence type="ECO:0000313" key="22">
    <source>
        <dbReference type="Proteomes" id="UP000000742"/>
    </source>
</evidence>
<feature type="binding site" evidence="17">
    <location>
        <begin position="28"/>
        <end position="35"/>
    </location>
    <ligand>
        <name>NADP(+)</name>
        <dbReference type="ChEBI" id="CHEBI:58349"/>
    </ligand>
</feature>
<dbReference type="SUPFAM" id="SSF55347">
    <property type="entry name" value="Glyceraldehyde-3-phosphate dehydrogenase-like, C-terminal domain"/>
    <property type="match status" value="1"/>
</dbReference>
<sequence>MSTIKKQMFITEEQEVGKMVKSVSVGLLGLGTVGSGVVKIIKNHQDKLMHQIGCPVEIKKVAVRDRDKKRDVVLPEAVLTTHVEEVINDPDIDVVIEVMGGIEETRQYILQALKNGKHVVTANKDLMALYGTELLSVASEYGCDLFYEASVAGGIPILRSLVDGLASDRITKMMGIVNGTTNYILTKMSKFNRPYEEVLAEAQALGYAEADPTSDVEGLDAARKMAILARLGFSMNIDLQDVYVKGITGITEEDLNYSKRLGYTMKLIGIAHRDGEKVEVSVQPTLLPETHPLASVNDEYNAVYVYGEAVGETMFYGPGAGSLPTATSVVSDLVAVMKNMRLGVNGRSAVTPQYDKQLKDDSEIYSKYFLRIHVKDQVGAFAKITSLFSERGVSFEKILQLPLKQKDLAEIVLVTHQASLKDYRDVLQQLRDLEVVEEVKSSYRVEGEGAL</sequence>
<dbReference type="EMBL" id="CP000922">
    <property type="protein sequence ID" value="ACJ34771.1"/>
    <property type="molecule type" value="Genomic_DNA"/>
</dbReference>
<dbReference type="EC" id="1.1.1.3" evidence="5 18"/>
<dbReference type="GO" id="GO:0009086">
    <property type="term" value="P:methionine biosynthetic process"/>
    <property type="evidence" value="ECO:0007669"/>
    <property type="project" value="UniProtKB-KW"/>
</dbReference>
<dbReference type="Pfam" id="PF00742">
    <property type="entry name" value="Homoserine_dh"/>
    <property type="match status" value="1"/>
</dbReference>
<dbReference type="Proteomes" id="UP000000742">
    <property type="component" value="Chromosome"/>
</dbReference>
<dbReference type="UniPathway" id="UPA00051">
    <property type="reaction ID" value="UER00465"/>
</dbReference>
<comment type="catalytic activity">
    <reaction evidence="15">
        <text>L-homoserine + NADP(+) = L-aspartate 4-semialdehyde + NADPH + H(+)</text>
        <dbReference type="Rhea" id="RHEA:15761"/>
        <dbReference type="ChEBI" id="CHEBI:15378"/>
        <dbReference type="ChEBI" id="CHEBI:57476"/>
        <dbReference type="ChEBI" id="CHEBI:57783"/>
        <dbReference type="ChEBI" id="CHEBI:58349"/>
        <dbReference type="ChEBI" id="CHEBI:537519"/>
        <dbReference type="EC" id="1.1.1.3"/>
    </reaction>
    <physiologicalReaction direction="right-to-left" evidence="15">
        <dbReference type="Rhea" id="RHEA:15763"/>
    </physiologicalReaction>
</comment>
<comment type="similarity">
    <text evidence="4 19">Belongs to the homoserine dehydrogenase family.</text>
</comment>
<evidence type="ECO:0000256" key="10">
    <source>
        <dbReference type="ARBA" id="ARBA00022857"/>
    </source>
</evidence>
<dbReference type="InterPro" id="IPR019811">
    <property type="entry name" value="HDH_CS"/>
</dbReference>
<evidence type="ECO:0000256" key="3">
    <source>
        <dbReference type="ARBA" id="ARBA00005062"/>
    </source>
</evidence>
<evidence type="ECO:0000256" key="14">
    <source>
        <dbReference type="ARBA" id="ARBA00023167"/>
    </source>
</evidence>
<dbReference type="InterPro" id="IPR016204">
    <property type="entry name" value="HDH"/>
</dbReference>
<dbReference type="PROSITE" id="PS01042">
    <property type="entry name" value="HOMOSER_DHGENASE"/>
    <property type="match status" value="1"/>
</dbReference>
<organism evidence="21 22">
    <name type="scientific">Anoxybacillus flavithermus (strain DSM 21510 / WK1)</name>
    <dbReference type="NCBI Taxonomy" id="491915"/>
    <lineage>
        <taxon>Bacteria</taxon>
        <taxon>Bacillati</taxon>
        <taxon>Bacillota</taxon>
        <taxon>Bacilli</taxon>
        <taxon>Bacillales</taxon>
        <taxon>Anoxybacillaceae</taxon>
        <taxon>Anoxybacillus</taxon>
    </lineage>
</organism>
<evidence type="ECO:0000313" key="21">
    <source>
        <dbReference type="EMBL" id="ACJ34771.1"/>
    </source>
</evidence>
<dbReference type="InterPro" id="IPR036291">
    <property type="entry name" value="NAD(P)-bd_dom_sf"/>
</dbReference>
<evidence type="ECO:0000256" key="19">
    <source>
        <dbReference type="RuleBase" id="RU004171"/>
    </source>
</evidence>
<evidence type="ECO:0000256" key="11">
    <source>
        <dbReference type="ARBA" id="ARBA00023002"/>
    </source>
</evidence>
<evidence type="ECO:0000256" key="8">
    <source>
        <dbReference type="ARBA" id="ARBA00022697"/>
    </source>
</evidence>
<keyword evidence="7 18" id="KW-0028">Amino-acid biosynthesis</keyword>
<proteinExistence type="inferred from homology"/>